<dbReference type="AlphaFoldDB" id="A0A518AY74"/>
<evidence type="ECO:0000313" key="2">
    <source>
        <dbReference type="EMBL" id="QDU59640.1"/>
    </source>
</evidence>
<evidence type="ECO:0008006" key="4">
    <source>
        <dbReference type="Google" id="ProtNLM"/>
    </source>
</evidence>
<keyword evidence="3" id="KW-1185">Reference proteome</keyword>
<reference evidence="2 3" key="1">
    <citation type="submission" date="2019-02" db="EMBL/GenBank/DDBJ databases">
        <title>Deep-cultivation of Planctomycetes and their phenomic and genomic characterization uncovers novel biology.</title>
        <authorList>
            <person name="Wiegand S."/>
            <person name="Jogler M."/>
            <person name="Boedeker C."/>
            <person name="Pinto D."/>
            <person name="Vollmers J."/>
            <person name="Rivas-Marin E."/>
            <person name="Kohn T."/>
            <person name="Peeters S.H."/>
            <person name="Heuer A."/>
            <person name="Rast P."/>
            <person name="Oberbeckmann S."/>
            <person name="Bunk B."/>
            <person name="Jeske O."/>
            <person name="Meyerdierks A."/>
            <person name="Storesund J.E."/>
            <person name="Kallscheuer N."/>
            <person name="Luecker S."/>
            <person name="Lage O.M."/>
            <person name="Pohl T."/>
            <person name="Merkel B.J."/>
            <person name="Hornburger P."/>
            <person name="Mueller R.-W."/>
            <person name="Bruemmer F."/>
            <person name="Labrenz M."/>
            <person name="Spormann A.M."/>
            <person name="Op den Camp H."/>
            <person name="Overmann J."/>
            <person name="Amann R."/>
            <person name="Jetten M.S.M."/>
            <person name="Mascher T."/>
            <person name="Medema M.H."/>
            <person name="Devos D.P."/>
            <person name="Kaster A.-K."/>
            <person name="Ovreas L."/>
            <person name="Rohde M."/>
            <person name="Galperin M.Y."/>
            <person name="Jogler C."/>
        </authorList>
    </citation>
    <scope>NUCLEOTIDE SEQUENCE [LARGE SCALE GENOMIC DNA]</scope>
    <source>
        <strain evidence="2 3">Pan216</strain>
    </source>
</reference>
<organism evidence="2 3">
    <name type="scientific">Kolteria novifilia</name>
    <dbReference type="NCBI Taxonomy" id="2527975"/>
    <lineage>
        <taxon>Bacteria</taxon>
        <taxon>Pseudomonadati</taxon>
        <taxon>Planctomycetota</taxon>
        <taxon>Planctomycetia</taxon>
        <taxon>Kolteriales</taxon>
        <taxon>Kolteriaceae</taxon>
        <taxon>Kolteria</taxon>
    </lineage>
</organism>
<dbReference type="KEGG" id="knv:Pan216_04710"/>
<dbReference type="RefSeq" id="WP_145254227.1">
    <property type="nucleotide sequence ID" value="NZ_CP036279.1"/>
</dbReference>
<evidence type="ECO:0000256" key="1">
    <source>
        <dbReference type="SAM" id="SignalP"/>
    </source>
</evidence>
<keyword evidence="1" id="KW-0732">Signal</keyword>
<name>A0A518AY74_9BACT</name>
<evidence type="ECO:0000313" key="3">
    <source>
        <dbReference type="Proteomes" id="UP000317093"/>
    </source>
</evidence>
<dbReference type="Proteomes" id="UP000317093">
    <property type="component" value="Chromosome"/>
</dbReference>
<gene>
    <name evidence="2" type="ORF">Pan216_04710</name>
</gene>
<feature type="chain" id="PRO_5021722450" description="4Fe-4S ferredoxin-type domain-containing protein" evidence="1">
    <location>
        <begin position="23"/>
        <end position="156"/>
    </location>
</feature>
<dbReference type="EMBL" id="CP036279">
    <property type="protein sequence ID" value="QDU59640.1"/>
    <property type="molecule type" value="Genomic_DNA"/>
</dbReference>
<dbReference type="OrthoDB" id="289236at2"/>
<protein>
    <recommendedName>
        <fullName evidence="4">4Fe-4S ferredoxin-type domain-containing protein</fullName>
    </recommendedName>
</protein>
<accession>A0A518AY74</accession>
<feature type="signal peptide" evidence="1">
    <location>
        <begin position="1"/>
        <end position="22"/>
    </location>
</feature>
<sequence precursor="true">MKSLRMFAVATLLAATTWAARAEEVYDVQAAPACSSCQLEASCPTCETPCSCDAKVKSVCAPHRAMVKRSKVCWEPVEKKVCIPGIKFPWSCKPTEGRVRTIKVLKYRTVEYEKCGYEYNIEDRVKQKKCLLDFSKSKCDSGCGEPSCESCSVLGR</sequence>
<proteinExistence type="predicted"/>